<accession>A0AAX4H442</accession>
<dbReference type="GO" id="GO:0006606">
    <property type="term" value="P:protein import into nucleus"/>
    <property type="evidence" value="ECO:0007669"/>
    <property type="project" value="TreeGrafter"/>
</dbReference>
<reference evidence="2 3" key="1">
    <citation type="submission" date="2023-10" db="EMBL/GenBank/DDBJ databases">
        <title>Draft Genome Sequence of Candida saopaulonensis from a very Premature Infant with Sepsis.</title>
        <authorList>
            <person name="Ning Y."/>
            <person name="Dai R."/>
            <person name="Xiao M."/>
            <person name="Xu Y."/>
            <person name="Yan Q."/>
            <person name="Zhang L."/>
        </authorList>
    </citation>
    <scope>NUCLEOTIDE SEQUENCE [LARGE SCALE GENOMIC DNA]</scope>
    <source>
        <strain evidence="2 3">19XY460</strain>
    </source>
</reference>
<dbReference type="GO" id="GO:0070762">
    <property type="term" value="C:nuclear pore transmembrane ring"/>
    <property type="evidence" value="ECO:0007669"/>
    <property type="project" value="TreeGrafter"/>
</dbReference>
<organism evidence="2 3">
    <name type="scientific">Australozyma saopauloensis</name>
    <dbReference type="NCBI Taxonomy" id="291208"/>
    <lineage>
        <taxon>Eukaryota</taxon>
        <taxon>Fungi</taxon>
        <taxon>Dikarya</taxon>
        <taxon>Ascomycota</taxon>
        <taxon>Saccharomycotina</taxon>
        <taxon>Pichiomycetes</taxon>
        <taxon>Metschnikowiaceae</taxon>
        <taxon>Australozyma</taxon>
    </lineage>
</organism>
<dbReference type="EMBL" id="CP138894">
    <property type="protein sequence ID" value="WPK23284.1"/>
    <property type="molecule type" value="Genomic_DNA"/>
</dbReference>
<keyword evidence="3" id="KW-1185">Reference proteome</keyword>
<dbReference type="AlphaFoldDB" id="A0AAX4H442"/>
<dbReference type="RefSeq" id="XP_062875671.1">
    <property type="nucleotide sequence ID" value="XM_063019601.1"/>
</dbReference>
<dbReference type="GO" id="GO:0005640">
    <property type="term" value="C:nuclear outer membrane"/>
    <property type="evidence" value="ECO:0007669"/>
    <property type="project" value="TreeGrafter"/>
</dbReference>
<protein>
    <submittedName>
        <fullName evidence="2">Uncharacterized protein</fullName>
    </submittedName>
</protein>
<dbReference type="GO" id="GO:0030474">
    <property type="term" value="P:spindle pole body duplication"/>
    <property type="evidence" value="ECO:0007669"/>
    <property type="project" value="TreeGrafter"/>
</dbReference>
<keyword evidence="1" id="KW-0472">Membrane</keyword>
<dbReference type="PANTHER" id="PTHR28003">
    <property type="entry name" value="NUCLEOPORIN POM34"/>
    <property type="match status" value="1"/>
</dbReference>
<evidence type="ECO:0000313" key="3">
    <source>
        <dbReference type="Proteomes" id="UP001338582"/>
    </source>
</evidence>
<feature type="transmembrane region" description="Helical" evidence="1">
    <location>
        <begin position="263"/>
        <end position="280"/>
    </location>
</feature>
<sequence>MFRASMNDHLYTEDDTFVTGIDTSIAELTTPLRRLANTSVNDARQNVSQLHNQTENSRAMKYKMFEAPSPNMQRAPEESGLVPLGKTAFQLQMQRDQLKSNADLLFETGNQAHTPAPDVQLYSSLSRGGPIVLKDFLPPRITPRNKNPIVVAPQYRPFGNGNDDEDEFEAPSGEWTSPVIQEALRRQVNKEQQFKTLWRRVASLFCFHMTLLLAEYLYFLYEITYHDENQMYRNTMWTRFYSLKGFQSCFPYILSAYHHVRDLQWILVALIFTSIIRLFIPQDQCKDLPLTNHQRSLIGLKPLEENGEVEGVDSNLIVKQRLFKATTSAPLLVPKYTQENELSGIVRPNRTDDTEVAIALKDLLPARKLRRS</sequence>
<keyword evidence="1" id="KW-1133">Transmembrane helix</keyword>
<dbReference type="KEGG" id="asau:88171588"/>
<name>A0AAX4H442_9ASCO</name>
<gene>
    <name evidence="2" type="ORF">PUMCH_000519</name>
</gene>
<dbReference type="GeneID" id="88171588"/>
<evidence type="ECO:0000256" key="1">
    <source>
        <dbReference type="SAM" id="Phobius"/>
    </source>
</evidence>
<dbReference type="InterPro" id="IPR012578">
    <property type="entry name" value="Nucl_pore_cmplx"/>
</dbReference>
<dbReference type="PANTHER" id="PTHR28003:SF1">
    <property type="entry name" value="NUCLEOPORIN POM34"/>
    <property type="match status" value="1"/>
</dbReference>
<feature type="transmembrane region" description="Helical" evidence="1">
    <location>
        <begin position="201"/>
        <end position="221"/>
    </location>
</feature>
<proteinExistence type="predicted"/>
<keyword evidence="1" id="KW-0812">Transmembrane</keyword>
<dbReference type="Pfam" id="PF08058">
    <property type="entry name" value="NPCC"/>
    <property type="match status" value="1"/>
</dbReference>
<evidence type="ECO:0000313" key="2">
    <source>
        <dbReference type="EMBL" id="WPK23284.1"/>
    </source>
</evidence>
<dbReference type="Proteomes" id="UP001338582">
    <property type="component" value="Chromosome 1"/>
</dbReference>